<evidence type="ECO:0000313" key="3">
    <source>
        <dbReference type="Proteomes" id="UP000808349"/>
    </source>
</evidence>
<dbReference type="PANTHER" id="PTHR42754:SF1">
    <property type="entry name" value="LIPOPROTEIN"/>
    <property type="match status" value="1"/>
</dbReference>
<evidence type="ECO:0000313" key="2">
    <source>
        <dbReference type="EMBL" id="MBK9717634.1"/>
    </source>
</evidence>
<feature type="signal peptide" evidence="1">
    <location>
        <begin position="1"/>
        <end position="19"/>
    </location>
</feature>
<dbReference type="EMBL" id="JADKFW010000005">
    <property type="protein sequence ID" value="MBK9717634.1"/>
    <property type="molecule type" value="Genomic_DNA"/>
</dbReference>
<gene>
    <name evidence="2" type="ORF">IPO85_09000</name>
</gene>
<keyword evidence="1" id="KW-0732">Signal</keyword>
<accession>A0A9D7SAD0</accession>
<dbReference type="Proteomes" id="UP000808349">
    <property type="component" value="Unassembled WGS sequence"/>
</dbReference>
<dbReference type="SUPFAM" id="SSF50998">
    <property type="entry name" value="Quinoprotein alcohol dehydrogenase-like"/>
    <property type="match status" value="1"/>
</dbReference>
<evidence type="ECO:0000256" key="1">
    <source>
        <dbReference type="SAM" id="SignalP"/>
    </source>
</evidence>
<dbReference type="AlphaFoldDB" id="A0A9D7SAD0"/>
<dbReference type="InterPro" id="IPR011047">
    <property type="entry name" value="Quinoprotein_ADH-like_sf"/>
</dbReference>
<proteinExistence type="predicted"/>
<dbReference type="NCBIfam" id="TIGR04183">
    <property type="entry name" value="Por_Secre_tail"/>
    <property type="match status" value="1"/>
</dbReference>
<protein>
    <submittedName>
        <fullName evidence="2">T9SS type A sorting domain-containing protein</fullName>
    </submittedName>
</protein>
<reference evidence="2 3" key="1">
    <citation type="submission" date="2020-10" db="EMBL/GenBank/DDBJ databases">
        <title>Connecting structure to function with the recovery of over 1000 high-quality activated sludge metagenome-assembled genomes encoding full-length rRNA genes using long-read sequencing.</title>
        <authorList>
            <person name="Singleton C.M."/>
            <person name="Petriglieri F."/>
            <person name="Kristensen J.M."/>
            <person name="Kirkegaard R.H."/>
            <person name="Michaelsen T.Y."/>
            <person name="Andersen M.H."/>
            <person name="Karst S.M."/>
            <person name="Dueholm M.S."/>
            <person name="Nielsen P.H."/>
            <person name="Albertsen M."/>
        </authorList>
    </citation>
    <scope>NUCLEOTIDE SEQUENCE [LARGE SCALE GENOMIC DNA]</scope>
    <source>
        <strain evidence="2">Ribe_18-Q3-R11-54_BAT3C.373</strain>
    </source>
</reference>
<dbReference type="InterPro" id="IPR026444">
    <property type="entry name" value="Secre_tail"/>
</dbReference>
<organism evidence="2 3">
    <name type="scientific">Candidatus Defluviibacterium haderslevense</name>
    <dbReference type="NCBI Taxonomy" id="2981993"/>
    <lineage>
        <taxon>Bacteria</taxon>
        <taxon>Pseudomonadati</taxon>
        <taxon>Bacteroidota</taxon>
        <taxon>Saprospiria</taxon>
        <taxon>Saprospirales</taxon>
        <taxon>Saprospiraceae</taxon>
        <taxon>Candidatus Defluviibacterium</taxon>
    </lineage>
</organism>
<dbReference type="PANTHER" id="PTHR42754">
    <property type="entry name" value="ENDOGLUCANASE"/>
    <property type="match status" value="1"/>
</dbReference>
<comment type="caution">
    <text evidence="2">The sequence shown here is derived from an EMBL/GenBank/DDBJ whole genome shotgun (WGS) entry which is preliminary data.</text>
</comment>
<sequence length="501" mass="57817">MKYLLTSILCLMLYFNNNAQISFSRFYDFNNDNEQGWKIIKVKDKYIVACGNLCDSNTVFCSGLLCFDKDWNLEWKKTLDSLPPLFLDVVVSDNEFIYFAVSTDSNYGREFYLMKFDLEGNVIKKKYFGPFQSNLWPYTLSIDSEYLYLNVHYHKLDVNKPGYDSTQVWYMDKNFEFIYSFTDTERKSSEGMNGFEKMADGNYCSAKFFFIKNGTKGIIKKFDAFGNIIWTYSIDDLSEEYYQGIRVSTTSDSGCVGIWNKTYWPFFNDTFPQAPVIFKLDKNGSLLWSHTFYSKYRKFLNSIFVAKNGDIIGIGDSESFGPGVFYKSNGWVVRFSSDGKLLWEHTYNDPRSKTGYAHFNSGVEELTTGNLVMAGSIFPKTDPGIRVTSDVWVVRMDADGCIIPSCDSMQLVGTEELLYMDKSNPILCTNPIFDQCFIHTLDLHQNIHLEVYSIDGIRIKTFKNLQLPTQIDLSSLTNGMYTFRFLTNTNNLIHTTKIVKL</sequence>
<feature type="chain" id="PRO_5039500963" evidence="1">
    <location>
        <begin position="20"/>
        <end position="501"/>
    </location>
</feature>
<name>A0A9D7SAD0_9BACT</name>